<dbReference type="AlphaFoldDB" id="A0A1G9E2V2"/>
<organism evidence="2 3">
    <name type="scientific">Nonomuraea jiangxiensis</name>
    <dbReference type="NCBI Taxonomy" id="633440"/>
    <lineage>
        <taxon>Bacteria</taxon>
        <taxon>Bacillati</taxon>
        <taxon>Actinomycetota</taxon>
        <taxon>Actinomycetes</taxon>
        <taxon>Streptosporangiales</taxon>
        <taxon>Streptosporangiaceae</taxon>
        <taxon>Nonomuraea</taxon>
    </lineage>
</organism>
<feature type="region of interest" description="Disordered" evidence="1">
    <location>
        <begin position="100"/>
        <end position="142"/>
    </location>
</feature>
<evidence type="ECO:0008006" key="4">
    <source>
        <dbReference type="Google" id="ProtNLM"/>
    </source>
</evidence>
<accession>A0A1G9E2V2</accession>
<dbReference type="STRING" id="633440.SAMN05421869_11822"/>
<dbReference type="EMBL" id="FNDJ01000018">
    <property type="protein sequence ID" value="SDK70434.1"/>
    <property type="molecule type" value="Genomic_DNA"/>
</dbReference>
<name>A0A1G9E2V2_9ACTN</name>
<dbReference type="InterPro" id="IPR021412">
    <property type="entry name" value="DUF3052"/>
</dbReference>
<dbReference type="OrthoDB" id="5185945at2"/>
<evidence type="ECO:0000313" key="2">
    <source>
        <dbReference type="EMBL" id="SDK70434.1"/>
    </source>
</evidence>
<dbReference type="Pfam" id="PF11253">
    <property type="entry name" value="DUF3052"/>
    <property type="match status" value="1"/>
</dbReference>
<sequence>MSATAGQAQGERGLAERLGLKPGQVVQEIGWDEDVDDELRDSIEDLTGNELLDEESDDVVDVVLLWWRDGDGDLFDALSEAMRALAEGGQIWLLTPKAGREGHVEPSDIGEDAASAGLSQTSSISAAPDWSGTRLVTPKGRR</sequence>
<evidence type="ECO:0000256" key="1">
    <source>
        <dbReference type="SAM" id="MobiDB-lite"/>
    </source>
</evidence>
<dbReference type="RefSeq" id="WP_090941147.1">
    <property type="nucleotide sequence ID" value="NZ_FNDJ01000018.1"/>
</dbReference>
<reference evidence="2 3" key="1">
    <citation type="submission" date="2016-10" db="EMBL/GenBank/DDBJ databases">
        <authorList>
            <person name="de Groot N.N."/>
        </authorList>
    </citation>
    <scope>NUCLEOTIDE SEQUENCE [LARGE SCALE GENOMIC DNA]</scope>
    <source>
        <strain evidence="2 3">CGMCC 4.6533</strain>
    </source>
</reference>
<gene>
    <name evidence="2" type="ORF">SAMN05421869_11822</name>
</gene>
<dbReference type="Proteomes" id="UP000199202">
    <property type="component" value="Unassembled WGS sequence"/>
</dbReference>
<evidence type="ECO:0000313" key="3">
    <source>
        <dbReference type="Proteomes" id="UP000199202"/>
    </source>
</evidence>
<keyword evidence="3" id="KW-1185">Reference proteome</keyword>
<proteinExistence type="predicted"/>
<protein>
    <recommendedName>
        <fullName evidence="4">DUF3052 domain-containing protein</fullName>
    </recommendedName>
</protein>